<protein>
    <submittedName>
        <fullName evidence="8">Recombinase</fullName>
    </submittedName>
</protein>
<dbReference type="GO" id="GO:0015074">
    <property type="term" value="P:DNA integration"/>
    <property type="evidence" value="ECO:0007669"/>
    <property type="project" value="InterPro"/>
</dbReference>
<organism evidence="8">
    <name type="scientific">Dulem virus 51</name>
    <dbReference type="NCBI Taxonomy" id="3145762"/>
    <lineage>
        <taxon>Viruses</taxon>
        <taxon>Monodnaviria</taxon>
        <taxon>Loebvirae</taxon>
        <taxon>Hofneiviricota</taxon>
        <taxon>Faserviricetes</taxon>
        <taxon>Tubulavirales</taxon>
        <taxon>Inoviridae</taxon>
        <taxon>Inovirus</taxon>
    </lineage>
</organism>
<keyword evidence="3 5" id="KW-0238">DNA-binding</keyword>
<reference evidence="8" key="1">
    <citation type="submission" date="2024-03" db="EMBL/GenBank/DDBJ databases">
        <title>Diverse circular DNA viruses in blood, oral, and fecal samples of captive lemurs.</title>
        <authorList>
            <person name="Paietta E.N."/>
            <person name="Kraberger S."/>
            <person name="Lund M.C."/>
            <person name="Custer J.M."/>
            <person name="Vargas K.M."/>
            <person name="Ehmke E.E."/>
            <person name="Yoder A.D."/>
            <person name="Varsani A."/>
        </authorList>
    </citation>
    <scope>NUCLEOTIDE SEQUENCE</scope>
    <source>
        <strain evidence="8">Duke_21_16</strain>
    </source>
</reference>
<dbReference type="PANTHER" id="PTHR30349">
    <property type="entry name" value="PHAGE INTEGRASE-RELATED"/>
    <property type="match status" value="1"/>
</dbReference>
<evidence type="ECO:0000256" key="5">
    <source>
        <dbReference type="PROSITE-ProRule" id="PRU01248"/>
    </source>
</evidence>
<evidence type="ECO:0000256" key="3">
    <source>
        <dbReference type="ARBA" id="ARBA00023125"/>
    </source>
</evidence>
<keyword evidence="2" id="KW-0229">DNA integration</keyword>
<dbReference type="InterPro" id="IPR011010">
    <property type="entry name" value="DNA_brk_join_enz"/>
</dbReference>
<dbReference type="InterPro" id="IPR010998">
    <property type="entry name" value="Integrase_recombinase_N"/>
</dbReference>
<dbReference type="InterPro" id="IPR044068">
    <property type="entry name" value="CB"/>
</dbReference>
<dbReference type="GO" id="GO:0006310">
    <property type="term" value="P:DNA recombination"/>
    <property type="evidence" value="ECO:0007669"/>
    <property type="project" value="UniProtKB-KW"/>
</dbReference>
<dbReference type="InterPro" id="IPR050090">
    <property type="entry name" value="Tyrosine_recombinase_XerCD"/>
</dbReference>
<evidence type="ECO:0000313" key="8">
    <source>
        <dbReference type="EMBL" id="XCD03778.1"/>
    </source>
</evidence>
<dbReference type="PROSITE" id="PS51900">
    <property type="entry name" value="CB"/>
    <property type="match status" value="1"/>
</dbReference>
<dbReference type="InterPro" id="IPR002104">
    <property type="entry name" value="Integrase_catalytic"/>
</dbReference>
<dbReference type="Pfam" id="PF13495">
    <property type="entry name" value="Phage_int_SAM_4"/>
    <property type="match status" value="1"/>
</dbReference>
<dbReference type="PANTHER" id="PTHR30349:SF81">
    <property type="entry name" value="TYROSINE RECOMBINASE XERC"/>
    <property type="match status" value="1"/>
</dbReference>
<dbReference type="InterPro" id="IPR004107">
    <property type="entry name" value="Integrase_SAM-like_N"/>
</dbReference>
<evidence type="ECO:0000256" key="2">
    <source>
        <dbReference type="ARBA" id="ARBA00022908"/>
    </source>
</evidence>
<dbReference type="InterPro" id="IPR013762">
    <property type="entry name" value="Integrase-like_cat_sf"/>
</dbReference>
<dbReference type="Gene3D" id="1.10.150.130">
    <property type="match status" value="1"/>
</dbReference>
<evidence type="ECO:0000256" key="1">
    <source>
        <dbReference type="ARBA" id="ARBA00008857"/>
    </source>
</evidence>
<dbReference type="Gene3D" id="1.10.443.10">
    <property type="entry name" value="Intergrase catalytic core"/>
    <property type="match status" value="1"/>
</dbReference>
<keyword evidence="4" id="KW-0233">DNA recombination</keyword>
<evidence type="ECO:0000259" key="7">
    <source>
        <dbReference type="PROSITE" id="PS51900"/>
    </source>
</evidence>
<accession>A0AAU8AXB0</accession>
<dbReference type="GO" id="GO:0003677">
    <property type="term" value="F:DNA binding"/>
    <property type="evidence" value="ECO:0007669"/>
    <property type="project" value="UniProtKB-UniRule"/>
</dbReference>
<feature type="domain" description="Core-binding (CB)" evidence="7">
    <location>
        <begin position="11"/>
        <end position="94"/>
    </location>
</feature>
<feature type="domain" description="Tyr recombinase" evidence="6">
    <location>
        <begin position="114"/>
        <end position="294"/>
    </location>
</feature>
<dbReference type="Pfam" id="PF00589">
    <property type="entry name" value="Phage_integrase"/>
    <property type="match status" value="1"/>
</dbReference>
<evidence type="ECO:0000256" key="4">
    <source>
        <dbReference type="ARBA" id="ARBA00023172"/>
    </source>
</evidence>
<evidence type="ECO:0000259" key="6">
    <source>
        <dbReference type="PROSITE" id="PS51898"/>
    </source>
</evidence>
<name>A0AAU8AXB0_9VIRU</name>
<proteinExistence type="inferred from homology"/>
<dbReference type="SUPFAM" id="SSF56349">
    <property type="entry name" value="DNA breaking-rejoining enzymes"/>
    <property type="match status" value="1"/>
</dbReference>
<comment type="similarity">
    <text evidence="1">Belongs to the 'phage' integrase family.</text>
</comment>
<dbReference type="PROSITE" id="PS51898">
    <property type="entry name" value="TYR_RECOMBINASE"/>
    <property type="match status" value="1"/>
</dbReference>
<dbReference type="EMBL" id="PP511381">
    <property type="protein sequence ID" value="XCD03778.1"/>
    <property type="molecule type" value="Genomic_DNA"/>
</dbReference>
<sequence>MNLLTAQVSSLKFRQAYEMFIREQRIRRNSTSTIEYYRISLDKFSEFTGDIDTEDLTIELYKAYTLHLLDDTQLKSTSVHTYLRAVKAFYNFLINEELISDCSRKLRLVKQDKKVIVPLSDIEIGKLLDCFNCSDVLGLRNKCIVVLMLDSGLRLGEVVRLRLDDVFLDGSFIIVNGKGSKQRVVPLGQKCSELLSAYIGNFRLGAPPSARVFVSKYSENPLTPNAVHCFFEDLKRETGILRLYPHLLRHTFATLYIIDGGDLETLRCILGHSTISITQIYLHLASNYKLAYRNHRSHLDNIKEGIL</sequence>